<keyword evidence="5" id="KW-1015">Disulfide bond</keyword>
<dbReference type="EMBL" id="JBDFQZ010000003">
    <property type="protein sequence ID" value="KAK9743363.1"/>
    <property type="molecule type" value="Genomic_DNA"/>
</dbReference>
<evidence type="ECO:0000313" key="7">
    <source>
        <dbReference type="EMBL" id="KAK9743363.1"/>
    </source>
</evidence>
<dbReference type="Pfam" id="PF25052">
    <property type="entry name" value="AtDEF-like"/>
    <property type="match status" value="1"/>
</dbReference>
<evidence type="ECO:0000256" key="3">
    <source>
        <dbReference type="ARBA" id="ARBA00022577"/>
    </source>
</evidence>
<proteinExistence type="inferred from homology"/>
<keyword evidence="4" id="KW-0611">Plant defense</keyword>
<keyword evidence="8" id="KW-1185">Reference proteome</keyword>
<evidence type="ECO:0000256" key="4">
    <source>
        <dbReference type="ARBA" id="ARBA00022821"/>
    </source>
</evidence>
<dbReference type="GO" id="GO:0050832">
    <property type="term" value="P:defense response to fungus"/>
    <property type="evidence" value="ECO:0007669"/>
    <property type="project" value="UniProtKB-KW"/>
</dbReference>
<sequence>MASSKIHVFFIVLVSLAFIVSGAEKRSNCKYVARCETQAECASKCIEHGFPETAKHFCRHPAVNPQAPTVCHCCN</sequence>
<evidence type="ECO:0000256" key="6">
    <source>
        <dbReference type="SAM" id="SignalP"/>
    </source>
</evidence>
<evidence type="ECO:0000256" key="1">
    <source>
        <dbReference type="ARBA" id="ARBA00006722"/>
    </source>
</evidence>
<dbReference type="InterPro" id="IPR010851">
    <property type="entry name" value="DEFL"/>
</dbReference>
<feature type="chain" id="PRO_5044002178" evidence="6">
    <location>
        <begin position="23"/>
        <end position="75"/>
    </location>
</feature>
<dbReference type="AlphaFoldDB" id="A0AAW1M9R1"/>
<accession>A0AAW1M9R1</accession>
<evidence type="ECO:0000256" key="2">
    <source>
        <dbReference type="ARBA" id="ARBA00022529"/>
    </source>
</evidence>
<dbReference type="Proteomes" id="UP001443914">
    <property type="component" value="Unassembled WGS sequence"/>
</dbReference>
<keyword evidence="3" id="KW-0295">Fungicide</keyword>
<dbReference type="GO" id="GO:0031640">
    <property type="term" value="P:killing of cells of another organism"/>
    <property type="evidence" value="ECO:0007669"/>
    <property type="project" value="UniProtKB-KW"/>
</dbReference>
<gene>
    <name evidence="7" type="ORF">RND81_03G234400</name>
</gene>
<reference evidence="7" key="1">
    <citation type="submission" date="2024-03" db="EMBL/GenBank/DDBJ databases">
        <title>WGS assembly of Saponaria officinalis var. Norfolk2.</title>
        <authorList>
            <person name="Jenkins J."/>
            <person name="Shu S."/>
            <person name="Grimwood J."/>
            <person name="Barry K."/>
            <person name="Goodstein D."/>
            <person name="Schmutz J."/>
            <person name="Leebens-Mack J."/>
            <person name="Osbourn A."/>
        </authorList>
    </citation>
    <scope>NUCLEOTIDE SEQUENCE [LARGE SCALE GENOMIC DNA]</scope>
    <source>
        <strain evidence="7">JIC</strain>
    </source>
</reference>
<keyword evidence="6" id="KW-0732">Signal</keyword>
<evidence type="ECO:0000256" key="5">
    <source>
        <dbReference type="ARBA" id="ARBA00023157"/>
    </source>
</evidence>
<name>A0AAW1M9R1_SAPOF</name>
<keyword evidence="2" id="KW-0929">Antimicrobial</keyword>
<protein>
    <submittedName>
        <fullName evidence="7">Uncharacterized protein</fullName>
    </submittedName>
</protein>
<evidence type="ECO:0000313" key="8">
    <source>
        <dbReference type="Proteomes" id="UP001443914"/>
    </source>
</evidence>
<comment type="caution">
    <text evidence="7">The sequence shown here is derived from an EMBL/GenBank/DDBJ whole genome shotgun (WGS) entry which is preliminary data.</text>
</comment>
<feature type="signal peptide" evidence="6">
    <location>
        <begin position="1"/>
        <end position="22"/>
    </location>
</feature>
<comment type="similarity">
    <text evidence="1">Belongs to the DEFL family.</text>
</comment>
<organism evidence="7 8">
    <name type="scientific">Saponaria officinalis</name>
    <name type="common">Common soapwort</name>
    <name type="synonym">Lychnis saponaria</name>
    <dbReference type="NCBI Taxonomy" id="3572"/>
    <lineage>
        <taxon>Eukaryota</taxon>
        <taxon>Viridiplantae</taxon>
        <taxon>Streptophyta</taxon>
        <taxon>Embryophyta</taxon>
        <taxon>Tracheophyta</taxon>
        <taxon>Spermatophyta</taxon>
        <taxon>Magnoliopsida</taxon>
        <taxon>eudicotyledons</taxon>
        <taxon>Gunneridae</taxon>
        <taxon>Pentapetalae</taxon>
        <taxon>Caryophyllales</taxon>
        <taxon>Caryophyllaceae</taxon>
        <taxon>Caryophylleae</taxon>
        <taxon>Saponaria</taxon>
    </lineage>
</organism>